<organism evidence="1 2">
    <name type="scientific">Marinobacterium lacunae</name>
    <dbReference type="NCBI Taxonomy" id="1232683"/>
    <lineage>
        <taxon>Bacteria</taxon>
        <taxon>Pseudomonadati</taxon>
        <taxon>Pseudomonadota</taxon>
        <taxon>Gammaproteobacteria</taxon>
        <taxon>Oceanospirillales</taxon>
        <taxon>Oceanospirillaceae</taxon>
        <taxon>Marinobacterium</taxon>
    </lineage>
</organism>
<dbReference type="Proteomes" id="UP000028252">
    <property type="component" value="Unassembled WGS sequence"/>
</dbReference>
<dbReference type="Gene3D" id="3.20.20.370">
    <property type="entry name" value="Glycoside hydrolase/deacetylase"/>
    <property type="match status" value="1"/>
</dbReference>
<evidence type="ECO:0008006" key="3">
    <source>
        <dbReference type="Google" id="ProtNLM"/>
    </source>
</evidence>
<accession>A0A081FUY6</accession>
<proteinExistence type="predicted"/>
<comment type="caution">
    <text evidence="1">The sequence shown here is derived from an EMBL/GenBank/DDBJ whole genome shotgun (WGS) entry which is preliminary data.</text>
</comment>
<dbReference type="InterPro" id="IPR011330">
    <property type="entry name" value="Glyco_hydro/deAcase_b/a-brl"/>
</dbReference>
<dbReference type="SUPFAM" id="SSF88713">
    <property type="entry name" value="Glycoside hydrolase/deacetylase"/>
    <property type="match status" value="1"/>
</dbReference>
<evidence type="ECO:0000313" key="1">
    <source>
        <dbReference type="EMBL" id="KEA62341.1"/>
    </source>
</evidence>
<name>A0A081FUY6_9GAMM</name>
<dbReference type="GO" id="GO:0005975">
    <property type="term" value="P:carbohydrate metabolic process"/>
    <property type="evidence" value="ECO:0007669"/>
    <property type="project" value="InterPro"/>
</dbReference>
<dbReference type="EMBL" id="JMQN01000050">
    <property type="protein sequence ID" value="KEA62341.1"/>
    <property type="molecule type" value="Genomic_DNA"/>
</dbReference>
<evidence type="ECO:0000313" key="2">
    <source>
        <dbReference type="Proteomes" id="UP000028252"/>
    </source>
</evidence>
<dbReference type="PATRIC" id="fig|1232683.4.peg.3425"/>
<sequence>MVDVVEDNPGLSILQHGYSHLSYAPVTERKCELGSHRPIVTITDELTRGLQQLREMFGSRFHAVLVPPWNRLSLDVVDSLPASGFVGLSTLGPRSSGSVELVQVNVHVDLIDWKGGRKFAGEERALGQLIDHLRLRRLEKVDPLEATGVMTHHLVHDEPLWVFLERLLSFTHEAGVRWCSTDELFR</sequence>
<dbReference type="STRING" id="1232683.ADIMK_3481"/>
<dbReference type="AlphaFoldDB" id="A0A081FUY6"/>
<reference evidence="1 2" key="1">
    <citation type="submission" date="2014-04" db="EMBL/GenBank/DDBJ databases">
        <title>Marinobacterium kochiensis sp. nov., isolated from sediment sample collected from Kochi backwaters in Kerala, India.</title>
        <authorList>
            <person name="Singh A."/>
            <person name="Pinnaka A.K."/>
        </authorList>
    </citation>
    <scope>NUCLEOTIDE SEQUENCE [LARGE SCALE GENOMIC DNA]</scope>
    <source>
        <strain evidence="1 2">AK27</strain>
    </source>
</reference>
<protein>
    <recommendedName>
        <fullName evidence="3">Polysaccharide deacetylase</fullName>
    </recommendedName>
</protein>
<keyword evidence="2" id="KW-1185">Reference proteome</keyword>
<dbReference type="eggNOG" id="COG0726">
    <property type="taxonomic scope" value="Bacteria"/>
</dbReference>
<gene>
    <name evidence="1" type="ORF">ADIMK_3481</name>
</gene>